<dbReference type="Pfam" id="PF04539">
    <property type="entry name" value="Sigma70_r3"/>
    <property type="match status" value="1"/>
</dbReference>
<organism evidence="7">
    <name type="scientific">Grammatophora oceanica</name>
    <dbReference type="NCBI Taxonomy" id="210454"/>
    <lineage>
        <taxon>Eukaryota</taxon>
        <taxon>Sar</taxon>
        <taxon>Stramenopiles</taxon>
        <taxon>Ochrophyta</taxon>
        <taxon>Bacillariophyta</taxon>
        <taxon>Fragilariophyceae</taxon>
        <taxon>Fragilariophycidae</taxon>
        <taxon>Rhabdonematales</taxon>
        <taxon>Grammatophoraceae</taxon>
        <taxon>Grammatophora</taxon>
    </lineage>
</organism>
<feature type="domain" description="RNA polymerase sigma-70" evidence="6">
    <location>
        <begin position="328"/>
        <end position="341"/>
    </location>
</feature>
<dbReference type="SUPFAM" id="SSF88946">
    <property type="entry name" value="Sigma2 domain of RNA polymerase sigma factors"/>
    <property type="match status" value="1"/>
</dbReference>
<sequence length="547" mass="62017">MINSSDRVSSPLQRPLQSRRSSLMVRAFLVASVMTTTSTTTNAFTAAPPSSLQRKGMLLIRPISSSGTTKLSVSSSPIDITTASTEYSSMSRGRRVKTTTRPRFSDDYDDDEERRYYASWDEEVLAQDMRDMGEDPEIGLSILEVQSLQTSLGPDVVDEDLQRRIDEATETRRPNLFLDNYVEQDATSVEKFAMSTLPQQLPRPAVTALHVSKNNEQKKNKSSNRMKKVDALNYARGRVTPEQEIELGKQIQEGVRIHKIKLDFEAKHGRTITRPEWTKLAGLKTNRELRKRVSEYRNAKQLLVYTNMGLVHAVINARNYKTDQQREELVQEGSLGLLRAAELFDPSRGIRFSTYATIWIKGVLSNTKVNDIIRLPQREKSKWAKIRKAQAELSDELGRTAKPEEIAKKTNLDVEDVMTTTQKMTQTRFVYSLDYAYSFKSRGGYEEGGQGTLMDNQALMDDADMAEKAQLHADVVAALARNLDSREERLMRLRYGLVDGMPRSLQECADMMGISYSLAQQLSKKCLSKLRKAQEAESLHEYLINIC</sequence>
<gene>
    <name evidence="7" type="ORF">GOCE00092_LOCUS9443</name>
</gene>
<dbReference type="PRINTS" id="PR00046">
    <property type="entry name" value="SIGMA70FCT"/>
</dbReference>
<dbReference type="PROSITE" id="PS00715">
    <property type="entry name" value="SIGMA70_1"/>
    <property type="match status" value="1"/>
</dbReference>
<evidence type="ECO:0000256" key="4">
    <source>
        <dbReference type="ARBA" id="ARBA00023125"/>
    </source>
</evidence>
<dbReference type="InterPro" id="IPR007630">
    <property type="entry name" value="RNA_pol_sigma70_r4"/>
</dbReference>
<keyword evidence="4" id="KW-0238">DNA-binding</keyword>
<dbReference type="InterPro" id="IPR007627">
    <property type="entry name" value="RNA_pol_sigma70_r2"/>
</dbReference>
<evidence type="ECO:0000256" key="2">
    <source>
        <dbReference type="ARBA" id="ARBA00023015"/>
    </source>
</evidence>
<keyword evidence="3" id="KW-0731">Sigma factor</keyword>
<evidence type="ECO:0000256" key="3">
    <source>
        <dbReference type="ARBA" id="ARBA00023082"/>
    </source>
</evidence>
<dbReference type="InterPro" id="IPR013324">
    <property type="entry name" value="RNA_pol_sigma_r3/r4-like"/>
</dbReference>
<dbReference type="InterPro" id="IPR000943">
    <property type="entry name" value="RNA_pol_sigma70"/>
</dbReference>
<dbReference type="InterPro" id="IPR050239">
    <property type="entry name" value="Sigma-70_RNA_pol_init_factors"/>
</dbReference>
<dbReference type="PANTHER" id="PTHR30603">
    <property type="entry name" value="RNA POLYMERASE SIGMA FACTOR RPO"/>
    <property type="match status" value="1"/>
</dbReference>
<dbReference type="Gene3D" id="1.10.10.10">
    <property type="entry name" value="Winged helix-like DNA-binding domain superfamily/Winged helix DNA-binding domain"/>
    <property type="match status" value="2"/>
</dbReference>
<evidence type="ECO:0000313" key="7">
    <source>
        <dbReference type="EMBL" id="CAD9280533.1"/>
    </source>
</evidence>
<dbReference type="Gene3D" id="1.20.120.1810">
    <property type="match status" value="1"/>
</dbReference>
<dbReference type="EMBL" id="HBGK01018728">
    <property type="protein sequence ID" value="CAD9280533.1"/>
    <property type="molecule type" value="Transcribed_RNA"/>
</dbReference>
<dbReference type="InterPro" id="IPR014284">
    <property type="entry name" value="RNA_pol_sigma-70_dom"/>
</dbReference>
<protein>
    <recommendedName>
        <fullName evidence="6">RNA polymerase sigma-70 domain-containing protein</fullName>
    </recommendedName>
</protein>
<dbReference type="AlphaFoldDB" id="A0A7S1UWA8"/>
<evidence type="ECO:0000259" key="6">
    <source>
        <dbReference type="PROSITE" id="PS00715"/>
    </source>
</evidence>
<dbReference type="GO" id="GO:0016987">
    <property type="term" value="F:sigma factor activity"/>
    <property type="evidence" value="ECO:0007669"/>
    <property type="project" value="UniProtKB-KW"/>
</dbReference>
<dbReference type="GO" id="GO:0003677">
    <property type="term" value="F:DNA binding"/>
    <property type="evidence" value="ECO:0007669"/>
    <property type="project" value="UniProtKB-KW"/>
</dbReference>
<dbReference type="InterPro" id="IPR013325">
    <property type="entry name" value="RNA_pol_sigma_r2"/>
</dbReference>
<proteinExistence type="inferred from homology"/>
<dbReference type="Pfam" id="PF04542">
    <property type="entry name" value="Sigma70_r2"/>
    <property type="match status" value="1"/>
</dbReference>
<reference evidence="7" key="1">
    <citation type="submission" date="2021-01" db="EMBL/GenBank/DDBJ databases">
        <authorList>
            <person name="Corre E."/>
            <person name="Pelletier E."/>
            <person name="Niang G."/>
            <person name="Scheremetjew M."/>
            <person name="Finn R."/>
            <person name="Kale V."/>
            <person name="Holt S."/>
            <person name="Cochrane G."/>
            <person name="Meng A."/>
            <person name="Brown T."/>
            <person name="Cohen L."/>
        </authorList>
    </citation>
    <scope>NUCLEOTIDE SEQUENCE</scope>
    <source>
        <strain evidence="7">CCMP 410</strain>
    </source>
</reference>
<dbReference type="InterPro" id="IPR007624">
    <property type="entry name" value="RNA_pol_sigma70_r3"/>
</dbReference>
<dbReference type="InterPro" id="IPR036388">
    <property type="entry name" value="WH-like_DNA-bd_sf"/>
</dbReference>
<keyword evidence="2" id="KW-0805">Transcription regulation</keyword>
<comment type="similarity">
    <text evidence="1">Belongs to the sigma-70 factor family.</text>
</comment>
<evidence type="ECO:0000256" key="1">
    <source>
        <dbReference type="ARBA" id="ARBA00007788"/>
    </source>
</evidence>
<dbReference type="GO" id="GO:0006352">
    <property type="term" value="P:DNA-templated transcription initiation"/>
    <property type="evidence" value="ECO:0007669"/>
    <property type="project" value="InterPro"/>
</dbReference>
<dbReference type="NCBIfam" id="TIGR02937">
    <property type="entry name" value="sigma70-ECF"/>
    <property type="match status" value="1"/>
</dbReference>
<name>A0A7S1UWA8_9STRA</name>
<dbReference type="SUPFAM" id="SSF88659">
    <property type="entry name" value="Sigma3 and sigma4 domains of RNA polymerase sigma factors"/>
    <property type="match status" value="2"/>
</dbReference>
<dbReference type="PANTHER" id="PTHR30603:SF47">
    <property type="entry name" value="RNA POLYMERASE SIGMA FACTOR SIGD, CHLOROPLASTIC"/>
    <property type="match status" value="1"/>
</dbReference>
<evidence type="ECO:0000256" key="5">
    <source>
        <dbReference type="ARBA" id="ARBA00023163"/>
    </source>
</evidence>
<accession>A0A7S1UWA8</accession>
<keyword evidence="5" id="KW-0804">Transcription</keyword>
<dbReference type="Pfam" id="PF04545">
    <property type="entry name" value="Sigma70_r4"/>
    <property type="match status" value="1"/>
</dbReference>